<feature type="region of interest" description="Disordered" evidence="1">
    <location>
        <begin position="226"/>
        <end position="264"/>
    </location>
</feature>
<evidence type="ECO:0000259" key="2">
    <source>
        <dbReference type="Pfam" id="PF26649"/>
    </source>
</evidence>
<dbReference type="InterPro" id="IPR038825">
    <property type="entry name" value="Apical_junction"/>
</dbReference>
<feature type="compositionally biased region" description="Polar residues" evidence="1">
    <location>
        <begin position="291"/>
        <end position="314"/>
    </location>
</feature>
<feature type="compositionally biased region" description="Low complexity" evidence="1">
    <location>
        <begin position="179"/>
        <end position="203"/>
    </location>
</feature>
<feature type="region of interest" description="Disordered" evidence="1">
    <location>
        <begin position="790"/>
        <end position="843"/>
    </location>
</feature>
<comment type="caution">
    <text evidence="3">The sequence shown here is derived from an EMBL/GenBank/DDBJ whole genome shotgun (WGS) entry which is preliminary data.</text>
</comment>
<feature type="compositionally biased region" description="Low complexity" evidence="1">
    <location>
        <begin position="790"/>
        <end position="820"/>
    </location>
</feature>
<gene>
    <name evidence="3" type="ORF">TKK_000919</name>
</gene>
<feature type="region of interest" description="Disordered" evidence="1">
    <location>
        <begin position="64"/>
        <end position="109"/>
    </location>
</feature>
<dbReference type="EMBL" id="JBJJXI010000018">
    <property type="protein sequence ID" value="KAL3406781.1"/>
    <property type="molecule type" value="Genomic_DNA"/>
</dbReference>
<feature type="compositionally biased region" description="Polar residues" evidence="1">
    <location>
        <begin position="169"/>
        <end position="178"/>
    </location>
</feature>
<dbReference type="SUPFAM" id="SSF144232">
    <property type="entry name" value="HIT/MYND zinc finger-like"/>
    <property type="match status" value="1"/>
</dbReference>
<sequence length="960" mass="105910">MTSPASEVLQHQPPENELQKVGERVPSEHELRVQRSLQRLNVPDWYKNSPVARDGAAAAGFRLKRHSDASQHGGWRALGSKTTSLSSLSSSSNRQPTTGALLSPSPTPPVFSRWSTSLLNSAGSSPANSARSSFNHRQPYLGWRSQERLANPRTPAERLAQGILPQLQSANKQQQGTAQSSSSNVTGQQQQQQQQPGTQSTNQEVRNSIKEVTSAIVHYVQSGQEAASGRLSPRSAAQMHQQQRQDYYWDDGRQGARSTSPRGSSRMIWMESSFVGTKPVEAPSVAPASLNLDNSHSVHRSSAATTPLPLRSSTPEVYTTTTTMTGTGTAATLAARSTAATIGAPTTTTTTTSIYLTTSQLDGGASETTTTSCEEDLEDLEEVEDGLATPAGEDNNSLAGFGAYWSTSIVSSSSSALDHNTTTSNSIIITPATANSSNRDGLAMTTFTTSQDQARRHQHRQQESTTQQQQQQQQPTAAATHQRTQSTDSRMTTYQQQQQQQIVRSRPPLQRRRSEGNEPTPPLPPPHQNRSHHHHHHPPPQPPPRRTSLDSMGSFDNVALLHHQQQLRLQQQQQQQQLQHLQSNPSSNNNNNNNNEDRVVRCRNSKCQNQASLAEARKTYKSCHNCTCLYCSRECRRAHWHRHKRTCLYSRANSLCIQVLSSIKRDPQSLKHLSTMARRGYLAQGRGAVKCFFASPEAAEKYVQSGFQELGEPAYVKWSDVLPSEMGAELYAEACKLCESYNAETRLVCYVSVCVVRQVPSASGAVMWERQPVSRCAKLKLEASCRAQTTATTSSASTSAVASPQPQPQQPQQQKPKMQAAPPPPPIQQQQQQQPKPANITRDMDSPETLVLTSRPLQAGGPPARRSRELAFENIQRLLRQRGVSLRRHFPQVHGKLGAYVEASDADKFAPVTIYPRDQTSGRSFMCIIMLEAEPERLRLLPTDSSRVKTVDVCLEHEIE</sequence>
<keyword evidence="4" id="KW-1185">Reference proteome</keyword>
<reference evidence="3 4" key="1">
    <citation type="journal article" date="2024" name="bioRxiv">
        <title>A reference genome for Trichogramma kaykai: A tiny desert-dwelling parasitoid wasp with competing sex-ratio distorters.</title>
        <authorList>
            <person name="Culotta J."/>
            <person name="Lindsey A.R."/>
        </authorList>
    </citation>
    <scope>NUCLEOTIDE SEQUENCE [LARGE SCALE GENOMIC DNA]</scope>
    <source>
        <strain evidence="3 4">KSX58</strain>
    </source>
</reference>
<dbReference type="Pfam" id="PF26649">
    <property type="entry name" value="Ajm-1"/>
    <property type="match status" value="1"/>
</dbReference>
<feature type="region of interest" description="Disordered" evidence="1">
    <location>
        <begin position="169"/>
        <end position="205"/>
    </location>
</feature>
<feature type="region of interest" description="Disordered" evidence="1">
    <location>
        <begin position="449"/>
        <end position="552"/>
    </location>
</feature>
<feature type="domain" description="Apical junction molecule ajm1 alpha/beta" evidence="2">
    <location>
        <begin position="648"/>
        <end position="761"/>
    </location>
</feature>
<dbReference type="InterPro" id="IPR058586">
    <property type="entry name" value="Ajm-1"/>
</dbReference>
<protein>
    <recommendedName>
        <fullName evidence="2">Apical junction molecule ajm1 alpha/beta domain-containing protein</fullName>
    </recommendedName>
</protein>
<feature type="region of interest" description="Disordered" evidence="1">
    <location>
        <begin position="1"/>
        <end position="30"/>
    </location>
</feature>
<proteinExistence type="predicted"/>
<feature type="region of interest" description="Disordered" evidence="1">
    <location>
        <begin position="565"/>
        <end position="597"/>
    </location>
</feature>
<evidence type="ECO:0000256" key="1">
    <source>
        <dbReference type="SAM" id="MobiDB-lite"/>
    </source>
</evidence>
<feature type="compositionally biased region" description="Basic residues" evidence="1">
    <location>
        <begin position="529"/>
        <end position="538"/>
    </location>
</feature>
<evidence type="ECO:0000313" key="4">
    <source>
        <dbReference type="Proteomes" id="UP001627154"/>
    </source>
</evidence>
<feature type="compositionally biased region" description="Low complexity" evidence="1">
    <location>
        <begin position="565"/>
        <end position="594"/>
    </location>
</feature>
<organism evidence="3 4">
    <name type="scientific">Trichogramma kaykai</name>
    <dbReference type="NCBI Taxonomy" id="54128"/>
    <lineage>
        <taxon>Eukaryota</taxon>
        <taxon>Metazoa</taxon>
        <taxon>Ecdysozoa</taxon>
        <taxon>Arthropoda</taxon>
        <taxon>Hexapoda</taxon>
        <taxon>Insecta</taxon>
        <taxon>Pterygota</taxon>
        <taxon>Neoptera</taxon>
        <taxon>Endopterygota</taxon>
        <taxon>Hymenoptera</taxon>
        <taxon>Apocrita</taxon>
        <taxon>Proctotrupomorpha</taxon>
        <taxon>Chalcidoidea</taxon>
        <taxon>Trichogrammatidae</taxon>
        <taxon>Trichogramma</taxon>
    </lineage>
</organism>
<dbReference type="Proteomes" id="UP001627154">
    <property type="component" value="Unassembled WGS sequence"/>
</dbReference>
<name>A0ABD2XPW9_9HYME</name>
<evidence type="ECO:0000313" key="3">
    <source>
        <dbReference type="EMBL" id="KAL3406781.1"/>
    </source>
</evidence>
<feature type="region of interest" description="Disordered" evidence="1">
    <location>
        <begin position="287"/>
        <end position="314"/>
    </location>
</feature>
<feature type="compositionally biased region" description="Low complexity" evidence="1">
    <location>
        <begin position="828"/>
        <end position="838"/>
    </location>
</feature>
<accession>A0ABD2XPW9</accession>
<feature type="compositionally biased region" description="Basic and acidic residues" evidence="1">
    <location>
        <begin position="17"/>
        <end position="30"/>
    </location>
</feature>
<dbReference type="PANTHER" id="PTHR21517:SF3">
    <property type="entry name" value="APICAL JUNCTION COMPONENT 1 HOMOLOG"/>
    <property type="match status" value="1"/>
</dbReference>
<dbReference type="AlphaFoldDB" id="A0ABD2XPW9"/>
<feature type="compositionally biased region" description="Low complexity" evidence="1">
    <location>
        <begin position="463"/>
        <end position="485"/>
    </location>
</feature>
<dbReference type="PANTHER" id="PTHR21517">
    <property type="entry name" value="APICAL JUNCTION COMPONENT 1 HOMOLOG"/>
    <property type="match status" value="1"/>
</dbReference>